<evidence type="ECO:0000259" key="3">
    <source>
        <dbReference type="Pfam" id="PF14319"/>
    </source>
</evidence>
<reference evidence="4 5" key="1">
    <citation type="submission" date="2024-01" db="EMBL/GenBank/DDBJ databases">
        <title>The diversity of rhizobia nodulating Mimosa spp. in eleven states of Brazil covering several biomes is determined by host plant, location, and edaphic factors.</title>
        <authorList>
            <person name="Rouws L."/>
            <person name="Barauna A."/>
            <person name="Beukes C."/>
            <person name="De Faria S.M."/>
            <person name="Gross E."/>
            <person name="Dos Reis Junior F.B."/>
            <person name="Simon M."/>
            <person name="Maluk M."/>
            <person name="Odee D.W."/>
            <person name="Kenicer G."/>
            <person name="Young J.P.W."/>
            <person name="Reis V.M."/>
            <person name="Zilli J."/>
            <person name="James E.K."/>
        </authorList>
    </citation>
    <scope>NUCLEOTIDE SEQUENCE [LARGE SCALE GENOMIC DNA]</scope>
    <source>
        <strain evidence="4 5">JPY167</strain>
    </source>
</reference>
<dbReference type="InterPro" id="IPR026889">
    <property type="entry name" value="Zn_Tnp"/>
</dbReference>
<dbReference type="Proteomes" id="UP001489897">
    <property type="component" value="Unassembled WGS sequence"/>
</dbReference>
<keyword evidence="5" id="KW-1185">Reference proteome</keyword>
<accession>A0ABU9S1A1</accession>
<evidence type="ECO:0000313" key="5">
    <source>
        <dbReference type="Proteomes" id="UP001489897"/>
    </source>
</evidence>
<gene>
    <name evidence="4" type="ORF">VSR73_33215</name>
</gene>
<evidence type="ECO:0000313" key="4">
    <source>
        <dbReference type="EMBL" id="MEM5425902.1"/>
    </source>
</evidence>
<sequence length="463" mass="51755">MLEVADIFRSHGPAWRATAHLSLGQLKVMSAIERCRTAALGGHLLRCSGCARTEVSFNSCRNRHRPKCQASAAHRWLEARQAGLLPVEYFHVVFTLPAPISAIAWYNKRIIYGLLLDIAADTLRTIAADPKHLGAQIGATLVLHTWGSALTHHPHVHGIVPGGGLSPDDERWIACRPGFFLPVRALSRLFRRRFLDALEVAHRHGQLQFFGEYTGLADPAAFARWLAPLRACEWVVYAKRPFAGPKAVLEYLSRYTHRVAISNQRLVAFDERGVTFRWKDYRAKGHTRYKTMTLEAGEFIRRFLLHVLPGGFHRIRHYGLLANPVRRARLAKVRDLLHVAPEISPLADDSVIATRPVFICRHCGAPMIVIDILARSPDPGTTDAAEADMSIAVLRSACRTSALRQRGPRANVCASRFSKRLPSPRHHRDRTSAPLRHRVSAHPTSRLNAPHPAPLSILAYQSP</sequence>
<evidence type="ECO:0000259" key="2">
    <source>
        <dbReference type="Pfam" id="PF04986"/>
    </source>
</evidence>
<protein>
    <submittedName>
        <fullName evidence="4">IS91 family transposase</fullName>
    </submittedName>
</protein>
<proteinExistence type="predicted"/>
<feature type="compositionally biased region" description="Basic residues" evidence="1">
    <location>
        <begin position="418"/>
        <end position="440"/>
    </location>
</feature>
<dbReference type="Pfam" id="PF04986">
    <property type="entry name" value="Y2_Tnp"/>
    <property type="match status" value="1"/>
</dbReference>
<dbReference type="InterPro" id="IPR007069">
    <property type="entry name" value="Transposase_32"/>
</dbReference>
<dbReference type="InterPro" id="IPR054832">
    <property type="entry name" value="transpos_IS91"/>
</dbReference>
<name>A0ABU9S1A1_9BURK</name>
<feature type="domain" description="Transposase IS801/IS1294" evidence="2">
    <location>
        <begin position="138"/>
        <end position="324"/>
    </location>
</feature>
<organism evidence="4 5">
    <name type="scientific">Paraburkholderia ferrariae</name>
    <dbReference type="NCBI Taxonomy" id="386056"/>
    <lineage>
        <taxon>Bacteria</taxon>
        <taxon>Pseudomonadati</taxon>
        <taxon>Pseudomonadota</taxon>
        <taxon>Betaproteobacteria</taxon>
        <taxon>Burkholderiales</taxon>
        <taxon>Burkholderiaceae</taxon>
        <taxon>Paraburkholderia</taxon>
    </lineage>
</organism>
<dbReference type="PANTHER" id="PTHR37023:SF1">
    <property type="entry name" value="ISSOD25 TRANSPOSASE TNPA_ISSOD25"/>
    <property type="match status" value="1"/>
</dbReference>
<comment type="caution">
    <text evidence="4">The sequence shown here is derived from an EMBL/GenBank/DDBJ whole genome shotgun (WGS) entry which is preliminary data.</text>
</comment>
<evidence type="ECO:0000256" key="1">
    <source>
        <dbReference type="SAM" id="MobiDB-lite"/>
    </source>
</evidence>
<dbReference type="Pfam" id="PF14319">
    <property type="entry name" value="Zn_Tnp_IS91"/>
    <property type="match status" value="1"/>
</dbReference>
<feature type="region of interest" description="Disordered" evidence="1">
    <location>
        <begin position="418"/>
        <end position="463"/>
    </location>
</feature>
<feature type="domain" description="Transposase zinc-binding" evidence="3">
    <location>
        <begin position="7"/>
        <end position="96"/>
    </location>
</feature>
<dbReference type="PANTHER" id="PTHR37023">
    <property type="entry name" value="TRANSPOSASE"/>
    <property type="match status" value="1"/>
</dbReference>
<dbReference type="EMBL" id="JAYMRV010000013">
    <property type="protein sequence ID" value="MEM5425902.1"/>
    <property type="molecule type" value="Genomic_DNA"/>
</dbReference>
<dbReference type="NCBIfam" id="NF033538">
    <property type="entry name" value="transpos_IS91"/>
    <property type="match status" value="1"/>
</dbReference>